<dbReference type="AlphaFoldDB" id="A0A1Y1IA93"/>
<evidence type="ECO:0000313" key="2">
    <source>
        <dbReference type="Proteomes" id="UP000054558"/>
    </source>
</evidence>
<reference evidence="1 2" key="1">
    <citation type="journal article" date="2014" name="Nat. Commun.">
        <title>Klebsormidium flaccidum genome reveals primary factors for plant terrestrial adaptation.</title>
        <authorList>
            <person name="Hori K."/>
            <person name="Maruyama F."/>
            <person name="Fujisawa T."/>
            <person name="Togashi T."/>
            <person name="Yamamoto N."/>
            <person name="Seo M."/>
            <person name="Sato S."/>
            <person name="Yamada T."/>
            <person name="Mori H."/>
            <person name="Tajima N."/>
            <person name="Moriyama T."/>
            <person name="Ikeuchi M."/>
            <person name="Watanabe M."/>
            <person name="Wada H."/>
            <person name="Kobayashi K."/>
            <person name="Saito M."/>
            <person name="Masuda T."/>
            <person name="Sasaki-Sekimoto Y."/>
            <person name="Mashiguchi K."/>
            <person name="Awai K."/>
            <person name="Shimojima M."/>
            <person name="Masuda S."/>
            <person name="Iwai M."/>
            <person name="Nobusawa T."/>
            <person name="Narise T."/>
            <person name="Kondo S."/>
            <person name="Saito H."/>
            <person name="Sato R."/>
            <person name="Murakawa M."/>
            <person name="Ihara Y."/>
            <person name="Oshima-Yamada Y."/>
            <person name="Ohtaka K."/>
            <person name="Satoh M."/>
            <person name="Sonobe K."/>
            <person name="Ishii M."/>
            <person name="Ohtani R."/>
            <person name="Kanamori-Sato M."/>
            <person name="Honoki R."/>
            <person name="Miyazaki D."/>
            <person name="Mochizuki H."/>
            <person name="Umetsu J."/>
            <person name="Higashi K."/>
            <person name="Shibata D."/>
            <person name="Kamiya Y."/>
            <person name="Sato N."/>
            <person name="Nakamura Y."/>
            <person name="Tabata S."/>
            <person name="Ida S."/>
            <person name="Kurokawa K."/>
            <person name="Ohta H."/>
        </authorList>
    </citation>
    <scope>NUCLEOTIDE SEQUENCE [LARGE SCALE GENOMIC DNA]</scope>
    <source>
        <strain evidence="1 2">NIES-2285</strain>
    </source>
</reference>
<sequence>MQASLTTSQTCRQALTAWLQRLVILCAAIFRALVPTLFPPMDVPPALKRMAGGSRSFSDFPQHLQLAILAPPFKVSDRLRQRRVSREMRDIIDSACFYVIWGQTDFSPSEREAPISRATFRAVIRYLCDCANQVNGQRGSAAEADPGYRRFQLGLSAKRRAGEEDLSPARRLVGRFAEISNAQCSADKLPISFQDKPEMVLNVSGLQNTLWFDDLFDATGKLSEFWALNLVANGWEGKTGMYSLSHFLYRRVQSVRAECLVVEKESDWEPVLERVRGIGEAMSRLSVLSLRTGEGRVVAWRRAEQLGEALRRSQTITSVTIENLDVQNSAVLDPILRGLAGIPTLERLRLCHVAPPGVPAAAALGAIVPFMADAREKLTQLELSGVDLEYPSVLDSLFEGLARNQTLRVLKLPAVVRAEKMAPRTAVRLLEPNLGLETLDLQTAHLNPAATCLLAAYLALNPSLLTLSVTIALDDSVPLLLLSAGLNKNRRLRKLNLAVCIRSGATREGYQALVRLKEENGARAQLSCCPLQLSSSALCPHNADFERLCRPPGPFSLARLQSFDVPRSTPPGRPALEQLLALKEDWITQRLDREIDEAMTASRGFLPPAKRERARAEGRSRRALTFVKVFELLKDGCPEFEGLALHERPVWACGGEGLVLSLRVT</sequence>
<evidence type="ECO:0000313" key="1">
    <source>
        <dbReference type="EMBL" id="GAQ87884.1"/>
    </source>
</evidence>
<protein>
    <submittedName>
        <fullName evidence="1">Uncharacterized protein</fullName>
    </submittedName>
</protein>
<gene>
    <name evidence="1" type="ORF">KFL_003850050</name>
</gene>
<dbReference type="Gene3D" id="3.80.10.10">
    <property type="entry name" value="Ribonuclease Inhibitor"/>
    <property type="match status" value="1"/>
</dbReference>
<dbReference type="EMBL" id="DF237334">
    <property type="protein sequence ID" value="GAQ87884.1"/>
    <property type="molecule type" value="Genomic_DNA"/>
</dbReference>
<organism evidence="1 2">
    <name type="scientific">Klebsormidium nitens</name>
    <name type="common">Green alga</name>
    <name type="synonym">Ulothrix nitens</name>
    <dbReference type="NCBI Taxonomy" id="105231"/>
    <lineage>
        <taxon>Eukaryota</taxon>
        <taxon>Viridiplantae</taxon>
        <taxon>Streptophyta</taxon>
        <taxon>Klebsormidiophyceae</taxon>
        <taxon>Klebsormidiales</taxon>
        <taxon>Klebsormidiaceae</taxon>
        <taxon>Klebsormidium</taxon>
    </lineage>
</organism>
<dbReference type="SUPFAM" id="SSF52047">
    <property type="entry name" value="RNI-like"/>
    <property type="match status" value="1"/>
</dbReference>
<keyword evidence="2" id="KW-1185">Reference proteome</keyword>
<name>A0A1Y1IA93_KLENI</name>
<accession>A0A1Y1IA93</accession>
<dbReference type="InterPro" id="IPR032675">
    <property type="entry name" value="LRR_dom_sf"/>
</dbReference>
<proteinExistence type="predicted"/>
<dbReference type="Proteomes" id="UP000054558">
    <property type="component" value="Unassembled WGS sequence"/>
</dbReference>